<keyword evidence="3" id="KW-1185">Reference proteome</keyword>
<reference evidence="3" key="1">
    <citation type="submission" date="2019-12" db="EMBL/GenBank/DDBJ databases">
        <title>Complete genome of Terracaulis silvestris 0127_4.</title>
        <authorList>
            <person name="Vieira S."/>
            <person name="Riedel T."/>
            <person name="Sproer C."/>
            <person name="Pascual J."/>
            <person name="Boedeker C."/>
            <person name="Overmann J."/>
        </authorList>
    </citation>
    <scope>NUCLEOTIDE SEQUENCE [LARGE SCALE GENOMIC DNA]</scope>
    <source>
        <strain evidence="3">0127_4</strain>
    </source>
</reference>
<dbReference type="PIRSF" id="PIRSF032146">
    <property type="entry name" value="UCP032146"/>
    <property type="match status" value="1"/>
</dbReference>
<evidence type="ECO:0000313" key="3">
    <source>
        <dbReference type="Proteomes" id="UP000431269"/>
    </source>
</evidence>
<evidence type="ECO:0000313" key="2">
    <source>
        <dbReference type="EMBL" id="QGZ94815.1"/>
    </source>
</evidence>
<dbReference type="NCBIfam" id="NF002769">
    <property type="entry name" value="PRK02853.1"/>
    <property type="match status" value="1"/>
</dbReference>
<dbReference type="HAMAP" id="MF_00678">
    <property type="entry name" value="UPF0262"/>
    <property type="match status" value="1"/>
</dbReference>
<protein>
    <recommendedName>
        <fullName evidence="1">UPF0262 protein DSM104635_01647</fullName>
    </recommendedName>
</protein>
<sequence length="158" mass="17781">MSEERNRLADVTLDEASLAPASPDAEHERRIALFDLKESNSFVVIGEDRGPYLLTLAMSDGRLAFDVAVEAGERVILHHMPMSALRKMIKDYLMICDSYQNAIRNASPMQIEAIDMGRRGLHNEAAEVLQDSLQERITIDLETARRLFTLVCALHVRS</sequence>
<gene>
    <name evidence="2" type="ORF">DSM104635_01647</name>
</gene>
<accession>A0A6I6MIC0</accession>
<evidence type="ECO:0000256" key="1">
    <source>
        <dbReference type="HAMAP-Rule" id="MF_00678"/>
    </source>
</evidence>
<organism evidence="2 3">
    <name type="scientific">Terricaulis silvestris</name>
    <dbReference type="NCBI Taxonomy" id="2686094"/>
    <lineage>
        <taxon>Bacteria</taxon>
        <taxon>Pseudomonadati</taxon>
        <taxon>Pseudomonadota</taxon>
        <taxon>Alphaproteobacteria</taxon>
        <taxon>Caulobacterales</taxon>
        <taxon>Caulobacteraceae</taxon>
        <taxon>Terricaulis</taxon>
    </lineage>
</organism>
<dbReference type="Pfam" id="PF06793">
    <property type="entry name" value="UPF0262"/>
    <property type="match status" value="1"/>
</dbReference>
<comment type="similarity">
    <text evidence="1">Belongs to the UPF0262 family.</text>
</comment>
<dbReference type="KEGG" id="tsv:DSM104635_01647"/>
<dbReference type="RefSeq" id="WP_158765724.1">
    <property type="nucleotide sequence ID" value="NZ_CP047045.1"/>
</dbReference>
<dbReference type="EMBL" id="CP047045">
    <property type="protein sequence ID" value="QGZ94815.1"/>
    <property type="molecule type" value="Genomic_DNA"/>
</dbReference>
<proteinExistence type="inferred from homology"/>
<dbReference type="AlphaFoldDB" id="A0A6I6MIC0"/>
<dbReference type="Proteomes" id="UP000431269">
    <property type="component" value="Chromosome"/>
</dbReference>
<dbReference type="InterPro" id="IPR008321">
    <property type="entry name" value="UCP032146"/>
</dbReference>
<name>A0A6I6MIC0_9CAUL</name>